<dbReference type="GO" id="GO:0071949">
    <property type="term" value="F:FAD binding"/>
    <property type="evidence" value="ECO:0007669"/>
    <property type="project" value="InterPro"/>
</dbReference>
<comment type="similarity">
    <text evidence="1">Belongs to the PheA/TfdB FAD monooxygenase family.</text>
</comment>
<dbReference type="InterPro" id="IPR002938">
    <property type="entry name" value="FAD-bd"/>
</dbReference>
<evidence type="ECO:0000313" key="7">
    <source>
        <dbReference type="EMBL" id="KAF2148163.1"/>
    </source>
</evidence>
<organism evidence="7 8">
    <name type="scientific">Myriangium duriaei CBS 260.36</name>
    <dbReference type="NCBI Taxonomy" id="1168546"/>
    <lineage>
        <taxon>Eukaryota</taxon>
        <taxon>Fungi</taxon>
        <taxon>Dikarya</taxon>
        <taxon>Ascomycota</taxon>
        <taxon>Pezizomycotina</taxon>
        <taxon>Dothideomycetes</taxon>
        <taxon>Dothideomycetidae</taxon>
        <taxon>Myriangiales</taxon>
        <taxon>Myriangiaceae</taxon>
        <taxon>Myriangium</taxon>
    </lineage>
</organism>
<dbReference type="AlphaFoldDB" id="A0A9P4IQD7"/>
<dbReference type="OrthoDB" id="5325318at2759"/>
<dbReference type="PANTHER" id="PTHR43004">
    <property type="entry name" value="TRK SYSTEM POTASSIUM UPTAKE PROTEIN"/>
    <property type="match status" value="1"/>
</dbReference>
<dbReference type="Pfam" id="PF01494">
    <property type="entry name" value="FAD_binding_3"/>
    <property type="match status" value="1"/>
</dbReference>
<evidence type="ECO:0000259" key="5">
    <source>
        <dbReference type="Pfam" id="PF01494"/>
    </source>
</evidence>
<feature type="domain" description="FAD-binding" evidence="5">
    <location>
        <begin position="23"/>
        <end position="377"/>
    </location>
</feature>
<evidence type="ECO:0000256" key="2">
    <source>
        <dbReference type="ARBA" id="ARBA00022630"/>
    </source>
</evidence>
<dbReference type="Pfam" id="PF07976">
    <property type="entry name" value="Phe_hydrox_dim"/>
    <property type="match status" value="1"/>
</dbReference>
<dbReference type="InterPro" id="IPR036188">
    <property type="entry name" value="FAD/NAD-bd_sf"/>
</dbReference>
<feature type="domain" description="Phenol hydroxylase-like C-terminal dimerisation" evidence="6">
    <location>
        <begin position="423"/>
        <end position="621"/>
    </location>
</feature>
<evidence type="ECO:0000259" key="6">
    <source>
        <dbReference type="Pfam" id="PF07976"/>
    </source>
</evidence>
<keyword evidence="7" id="KW-0503">Monooxygenase</keyword>
<sequence>MSPGALNNSNSRRALDGSSATEDVLIAGAGPAGLMLACTLARYGIRPKVLDDRTDGTSTGRADGLQPKSIETFRQLRLGDELLRKGVKVYDICFWKSTRTETLRRTARQVHYPEAVNVKDPYILLVHQGMVEDIFLRDMLDLGINVNRDSEFLSYHQDSDSGNIVVTHANPVSKSVVTSTAKFLIGCDGAHSRVRKSMPGVVMEGERSKAPWGVLDGAIDTDFPDLWSKVVIHSDTEGTILCIPRERGMTRLYIELNPQLAEDFSADEATRDFVINRAQKIISPFRLKWTTIEWFSVYKVGQRISSSFSNDSYQVLIAGDASHTHSPKAAQGMNTSMHDTFNLSWKLNLCIRGLAKQSLLETYEQERGKIAQDLIKFDIEHAAAFGTGDDQALAQNFDENINFISGAGVWYYPNVLNVPILNYTYRIKAGHLLPPGKLTRYIDANPVDFELDIPLLGQFRIVLFAKNLHDSAPLLRAISDHITDPSASVIGRATAAAELSYAKKTIVRSNKEDFEQAGRYTALSKLHTLALVTTMPKDEVEISDLPPAFQRSRWTFYLDDGPEQNRRYTERYLNDLSHNEAVLVVIRPDGYVGTVWSSQNLDVNRDEAVNVFLDEYFDGFLST</sequence>
<evidence type="ECO:0000256" key="3">
    <source>
        <dbReference type="ARBA" id="ARBA00022827"/>
    </source>
</evidence>
<dbReference type="InterPro" id="IPR038220">
    <property type="entry name" value="PHOX_C_sf"/>
</dbReference>
<proteinExistence type="inferred from homology"/>
<gene>
    <name evidence="7" type="ORF">K461DRAFT_263095</name>
</gene>
<dbReference type="SUPFAM" id="SSF54373">
    <property type="entry name" value="FAD-linked reductases, C-terminal domain"/>
    <property type="match status" value="1"/>
</dbReference>
<dbReference type="Gene3D" id="3.40.30.20">
    <property type="match status" value="1"/>
</dbReference>
<protein>
    <submittedName>
        <fullName evidence="7">FAD monooxygenase-like protein</fullName>
    </submittedName>
</protein>
<dbReference type="EMBL" id="ML996094">
    <property type="protein sequence ID" value="KAF2148163.1"/>
    <property type="molecule type" value="Genomic_DNA"/>
</dbReference>
<dbReference type="PRINTS" id="PR00420">
    <property type="entry name" value="RNGMNOXGNASE"/>
</dbReference>
<dbReference type="InterPro" id="IPR012941">
    <property type="entry name" value="Phe_hydrox_C_dim_dom"/>
</dbReference>
<keyword evidence="4" id="KW-0560">Oxidoreductase</keyword>
<dbReference type="InterPro" id="IPR036249">
    <property type="entry name" value="Thioredoxin-like_sf"/>
</dbReference>
<dbReference type="GO" id="GO:0016709">
    <property type="term" value="F:oxidoreductase activity, acting on paired donors, with incorporation or reduction of molecular oxygen, NAD(P)H as one donor, and incorporation of one atom of oxygen"/>
    <property type="evidence" value="ECO:0007669"/>
    <property type="project" value="UniProtKB-ARBA"/>
</dbReference>
<dbReference type="SUPFAM" id="SSF51905">
    <property type="entry name" value="FAD/NAD(P)-binding domain"/>
    <property type="match status" value="1"/>
</dbReference>
<dbReference type="SUPFAM" id="SSF52833">
    <property type="entry name" value="Thioredoxin-like"/>
    <property type="match status" value="1"/>
</dbReference>
<evidence type="ECO:0000256" key="4">
    <source>
        <dbReference type="ARBA" id="ARBA00023002"/>
    </source>
</evidence>
<keyword evidence="2" id="KW-0285">Flavoprotein</keyword>
<dbReference type="Gene3D" id="3.30.9.10">
    <property type="entry name" value="D-Amino Acid Oxidase, subunit A, domain 2"/>
    <property type="match status" value="1"/>
</dbReference>
<accession>A0A9P4IQD7</accession>
<comment type="caution">
    <text evidence="7">The sequence shown here is derived from an EMBL/GenBank/DDBJ whole genome shotgun (WGS) entry which is preliminary data.</text>
</comment>
<reference evidence="7" key="1">
    <citation type="journal article" date="2020" name="Stud. Mycol.">
        <title>101 Dothideomycetes genomes: a test case for predicting lifestyles and emergence of pathogens.</title>
        <authorList>
            <person name="Haridas S."/>
            <person name="Albert R."/>
            <person name="Binder M."/>
            <person name="Bloem J."/>
            <person name="Labutti K."/>
            <person name="Salamov A."/>
            <person name="Andreopoulos B."/>
            <person name="Baker S."/>
            <person name="Barry K."/>
            <person name="Bills G."/>
            <person name="Bluhm B."/>
            <person name="Cannon C."/>
            <person name="Castanera R."/>
            <person name="Culley D."/>
            <person name="Daum C."/>
            <person name="Ezra D."/>
            <person name="Gonzalez J."/>
            <person name="Henrissat B."/>
            <person name="Kuo A."/>
            <person name="Liang C."/>
            <person name="Lipzen A."/>
            <person name="Lutzoni F."/>
            <person name="Magnuson J."/>
            <person name="Mondo S."/>
            <person name="Nolan M."/>
            <person name="Ohm R."/>
            <person name="Pangilinan J."/>
            <person name="Park H.-J."/>
            <person name="Ramirez L."/>
            <person name="Alfaro M."/>
            <person name="Sun H."/>
            <person name="Tritt A."/>
            <person name="Yoshinaga Y."/>
            <person name="Zwiers L.-H."/>
            <person name="Turgeon B."/>
            <person name="Goodwin S."/>
            <person name="Spatafora J."/>
            <person name="Crous P."/>
            <person name="Grigoriev I."/>
        </authorList>
    </citation>
    <scope>NUCLEOTIDE SEQUENCE</scope>
    <source>
        <strain evidence="7">CBS 260.36</strain>
    </source>
</reference>
<dbReference type="Proteomes" id="UP000799439">
    <property type="component" value="Unassembled WGS sequence"/>
</dbReference>
<dbReference type="InterPro" id="IPR050641">
    <property type="entry name" value="RIFMO-like"/>
</dbReference>
<name>A0A9P4IQD7_9PEZI</name>
<evidence type="ECO:0000256" key="1">
    <source>
        <dbReference type="ARBA" id="ARBA00007801"/>
    </source>
</evidence>
<keyword evidence="3" id="KW-0274">FAD</keyword>
<evidence type="ECO:0000313" key="8">
    <source>
        <dbReference type="Proteomes" id="UP000799439"/>
    </source>
</evidence>
<keyword evidence="8" id="KW-1185">Reference proteome</keyword>
<dbReference type="Gene3D" id="3.50.50.60">
    <property type="entry name" value="FAD/NAD(P)-binding domain"/>
    <property type="match status" value="1"/>
</dbReference>
<dbReference type="PANTHER" id="PTHR43004:SF4">
    <property type="entry name" value="FAD-BINDING DOMAIN-CONTAINING PROTEIN"/>
    <property type="match status" value="1"/>
</dbReference>